<evidence type="ECO:0000313" key="2">
    <source>
        <dbReference type="Proteomes" id="UP001354989"/>
    </source>
</evidence>
<organism evidence="1 2">
    <name type="scientific">Persicobacter psychrovividus</name>
    <dbReference type="NCBI Taxonomy" id="387638"/>
    <lineage>
        <taxon>Bacteria</taxon>
        <taxon>Pseudomonadati</taxon>
        <taxon>Bacteroidota</taxon>
        <taxon>Cytophagia</taxon>
        <taxon>Cytophagales</taxon>
        <taxon>Persicobacteraceae</taxon>
        <taxon>Persicobacter</taxon>
    </lineage>
</organism>
<accession>A0ABM7VAT7</accession>
<evidence type="ECO:0000313" key="1">
    <source>
        <dbReference type="EMBL" id="BDC98023.1"/>
    </source>
</evidence>
<name>A0ABM7VAT7_9BACT</name>
<proteinExistence type="predicted"/>
<sequence length="45" mass="5143">MYDATKSIVHDFFLSDGAISRDRDKKYSCFLNDNSIRTSKLVGQV</sequence>
<dbReference type="Proteomes" id="UP001354989">
    <property type="component" value="Chromosome"/>
</dbReference>
<dbReference type="EMBL" id="AP025292">
    <property type="protein sequence ID" value="BDC98023.1"/>
    <property type="molecule type" value="Genomic_DNA"/>
</dbReference>
<keyword evidence="2" id="KW-1185">Reference proteome</keyword>
<gene>
    <name evidence="1" type="ORF">PEPS_03040</name>
</gene>
<protein>
    <submittedName>
        <fullName evidence="1">Uncharacterized protein</fullName>
    </submittedName>
</protein>
<reference evidence="1 2" key="1">
    <citation type="submission" date="2021-12" db="EMBL/GenBank/DDBJ databases">
        <title>Genome sequencing of bacteria with rrn-lacking chromosome and rrn-plasmid.</title>
        <authorList>
            <person name="Anda M."/>
            <person name="Iwasaki W."/>
        </authorList>
    </citation>
    <scope>NUCLEOTIDE SEQUENCE [LARGE SCALE GENOMIC DNA]</scope>
    <source>
        <strain evidence="1 2">NBRC 101262</strain>
    </source>
</reference>